<proteinExistence type="predicted"/>
<dbReference type="EMBL" id="CM000832">
    <property type="protein sequence ID" value="EET06150.1"/>
    <property type="molecule type" value="Genomic_DNA"/>
</dbReference>
<organism evidence="1">
    <name type="scientific">Burkholderia pseudomallei 1710a</name>
    <dbReference type="NCBI Taxonomy" id="320371"/>
    <lineage>
        <taxon>Bacteria</taxon>
        <taxon>Pseudomonadati</taxon>
        <taxon>Pseudomonadota</taxon>
        <taxon>Betaproteobacteria</taxon>
        <taxon>Burkholderiales</taxon>
        <taxon>Burkholderiaceae</taxon>
        <taxon>Burkholderia</taxon>
        <taxon>pseudomallei group</taxon>
    </lineage>
</organism>
<sequence>MIRNTRRGIHDAKRRRVYYEIAEHKKRLLMAGVSKEMILGLLRCCRTHDCQG</sequence>
<dbReference type="AlphaFoldDB" id="A0A0E1VYV1"/>
<protein>
    <submittedName>
        <fullName evidence="1">Uncharacterized protein</fullName>
    </submittedName>
</protein>
<name>A0A0E1VYV1_BURPE</name>
<accession>A0A0E1VYV1</accession>
<dbReference type="Proteomes" id="UP000001812">
    <property type="component" value="Chromosome I"/>
</dbReference>
<reference evidence="1" key="1">
    <citation type="submission" date="2009-05" db="EMBL/GenBank/DDBJ databases">
        <authorList>
            <person name="Harkins D.M."/>
            <person name="DeShazer D."/>
            <person name="Woods D.E."/>
            <person name="Brinkac L.M."/>
            <person name="Brown K.A."/>
            <person name="Hung G.C."/>
            <person name="Tuanyok A."/>
            <person name="Zhang B."/>
            <person name="Nierman W.C."/>
        </authorList>
    </citation>
    <scope>NUCLEOTIDE SEQUENCE [LARGE SCALE GENOMIC DNA]</scope>
    <source>
        <strain evidence="1">1710a</strain>
    </source>
</reference>
<gene>
    <name evidence="1" type="ORF">BURPS1710A_2477</name>
</gene>
<evidence type="ECO:0000313" key="1">
    <source>
        <dbReference type="EMBL" id="EET06150.1"/>
    </source>
</evidence>
<dbReference type="HOGENOM" id="CLU_210412_0_0_4"/>